<gene>
    <name evidence="1" type="ORF">L484_022387</name>
</gene>
<dbReference type="AlphaFoldDB" id="W9R0W3"/>
<proteinExistence type="predicted"/>
<keyword evidence="2" id="KW-1185">Reference proteome</keyword>
<evidence type="ECO:0000313" key="1">
    <source>
        <dbReference type="EMBL" id="EXB53732.1"/>
    </source>
</evidence>
<dbReference type="EMBL" id="KE344110">
    <property type="protein sequence ID" value="EXB53732.1"/>
    <property type="molecule type" value="Genomic_DNA"/>
</dbReference>
<protein>
    <submittedName>
        <fullName evidence="1">Uncharacterized protein</fullName>
    </submittedName>
</protein>
<dbReference type="Proteomes" id="UP000030645">
    <property type="component" value="Unassembled WGS sequence"/>
</dbReference>
<name>W9R0W3_9ROSA</name>
<organism evidence="1 2">
    <name type="scientific">Morus notabilis</name>
    <dbReference type="NCBI Taxonomy" id="981085"/>
    <lineage>
        <taxon>Eukaryota</taxon>
        <taxon>Viridiplantae</taxon>
        <taxon>Streptophyta</taxon>
        <taxon>Embryophyta</taxon>
        <taxon>Tracheophyta</taxon>
        <taxon>Spermatophyta</taxon>
        <taxon>Magnoliopsida</taxon>
        <taxon>eudicotyledons</taxon>
        <taxon>Gunneridae</taxon>
        <taxon>Pentapetalae</taxon>
        <taxon>rosids</taxon>
        <taxon>fabids</taxon>
        <taxon>Rosales</taxon>
        <taxon>Moraceae</taxon>
        <taxon>Moreae</taxon>
        <taxon>Morus</taxon>
    </lineage>
</organism>
<reference evidence="2" key="1">
    <citation type="submission" date="2013-01" db="EMBL/GenBank/DDBJ databases">
        <title>Draft Genome Sequence of a Mulberry Tree, Morus notabilis C.K. Schneid.</title>
        <authorList>
            <person name="He N."/>
            <person name="Zhao S."/>
        </authorList>
    </citation>
    <scope>NUCLEOTIDE SEQUENCE</scope>
</reference>
<evidence type="ECO:0000313" key="2">
    <source>
        <dbReference type="Proteomes" id="UP000030645"/>
    </source>
</evidence>
<accession>W9R0W3</accession>
<sequence>MPDRWEEHGGATSMDESGLACNVGVGFTRLARHWSGASSVNLGSHDVDAGSTELLHDNERLGIGEVH</sequence>